<name>A0A0L6UU08_9BASI</name>
<protein>
    <submittedName>
        <fullName evidence="2">Uncharacterized protein</fullName>
    </submittedName>
</protein>
<dbReference type="AlphaFoldDB" id="A0A0L6UU08"/>
<evidence type="ECO:0000313" key="2">
    <source>
        <dbReference type="EMBL" id="KNZ51737.1"/>
    </source>
</evidence>
<feature type="chain" id="PRO_5005567605" evidence="1">
    <location>
        <begin position="26"/>
        <end position="135"/>
    </location>
</feature>
<feature type="signal peptide" evidence="1">
    <location>
        <begin position="1"/>
        <end position="25"/>
    </location>
</feature>
<dbReference type="OrthoDB" id="2499710at2759"/>
<comment type="caution">
    <text evidence="2">The sequence shown here is derived from an EMBL/GenBank/DDBJ whole genome shotgun (WGS) entry which is preliminary data.</text>
</comment>
<accession>A0A0L6UU08</accession>
<evidence type="ECO:0000313" key="3">
    <source>
        <dbReference type="Proteomes" id="UP000037035"/>
    </source>
</evidence>
<dbReference type="Proteomes" id="UP000037035">
    <property type="component" value="Unassembled WGS sequence"/>
</dbReference>
<keyword evidence="1" id="KW-0732">Signal</keyword>
<dbReference type="EMBL" id="LAVV01008872">
    <property type="protein sequence ID" value="KNZ51737.1"/>
    <property type="molecule type" value="Genomic_DNA"/>
</dbReference>
<keyword evidence="3" id="KW-1185">Reference proteome</keyword>
<proteinExistence type="predicted"/>
<evidence type="ECO:0000256" key="1">
    <source>
        <dbReference type="SAM" id="SignalP"/>
    </source>
</evidence>
<organism evidence="2 3">
    <name type="scientific">Puccinia sorghi</name>
    <dbReference type="NCBI Taxonomy" id="27349"/>
    <lineage>
        <taxon>Eukaryota</taxon>
        <taxon>Fungi</taxon>
        <taxon>Dikarya</taxon>
        <taxon>Basidiomycota</taxon>
        <taxon>Pucciniomycotina</taxon>
        <taxon>Pucciniomycetes</taxon>
        <taxon>Pucciniales</taxon>
        <taxon>Pucciniaceae</taxon>
        <taxon>Puccinia</taxon>
    </lineage>
</organism>
<gene>
    <name evidence="2" type="ORF">VP01_3833g1</name>
</gene>
<reference evidence="2 3" key="1">
    <citation type="submission" date="2015-08" db="EMBL/GenBank/DDBJ databases">
        <title>Next Generation Sequencing and Analysis of the Genome of Puccinia sorghi L Schw, the Causal Agent of Maize Common Rust.</title>
        <authorList>
            <person name="Rochi L."/>
            <person name="Burguener G."/>
            <person name="Darino M."/>
            <person name="Turjanski A."/>
            <person name="Kreff E."/>
            <person name="Dieguez M.J."/>
            <person name="Sacco F."/>
        </authorList>
    </citation>
    <scope>NUCLEOTIDE SEQUENCE [LARGE SCALE GENOMIC DNA]</scope>
    <source>
        <strain evidence="2 3">RO10H11247</strain>
    </source>
</reference>
<dbReference type="VEuPathDB" id="FungiDB:VP01_3833g1"/>
<sequence>MAMFNLRSSVVVATMLLTLFSSTSPVVNVALERRQNQCNPDNQGLSPHDCNVAFYNLGFQGENHILRGPGAVNNASGTCRVIIDCPGGTEVSAGRLLDMNGAPGGFTQLQSMCTNQGQAGQVFVDGGCQVRTEKA</sequence>